<dbReference type="CDD" id="cd07557">
    <property type="entry name" value="trimeric_dUTPase"/>
    <property type="match status" value="1"/>
</dbReference>
<dbReference type="SUPFAM" id="SSF51283">
    <property type="entry name" value="dUTPase-like"/>
    <property type="match status" value="1"/>
</dbReference>
<sequence>MKVLIKKISPEARTPVYGHKGDAGFDLFSCVQMTLNPGETAAVPTGLQMAIPSGYVGLIWDKSGIALGGVHRLAGVVDAGYRGEVRVVLTNLGKQPFLINSGMKIAQMLIQPVQTVDIVEVDSLDQTSRGEGGFGSTGLY</sequence>
<protein>
    <recommendedName>
        <fullName evidence="2">dUTP diphosphatase</fullName>
        <ecNumber evidence="2">3.6.1.23</ecNumber>
    </recommendedName>
</protein>
<dbReference type="NCBIfam" id="TIGR00576">
    <property type="entry name" value="dut"/>
    <property type="match status" value="1"/>
</dbReference>
<evidence type="ECO:0000256" key="4">
    <source>
        <dbReference type="ARBA" id="ARBA00023080"/>
    </source>
</evidence>
<evidence type="ECO:0000313" key="7">
    <source>
        <dbReference type="EMBL" id="RFT16414.1"/>
    </source>
</evidence>
<comment type="caution">
    <text evidence="7">The sequence shown here is derived from an EMBL/GenBank/DDBJ whole genome shotgun (WGS) entry which is preliminary data.</text>
</comment>
<dbReference type="AlphaFoldDB" id="A0A3E2BNX2"/>
<reference evidence="7 8" key="1">
    <citation type="submission" date="2018-08" db="EMBL/GenBank/DDBJ databases">
        <title>Genome analysis of the thermophilic bacterium of the candidate phylum Aminicenantes from deep subsurface aquifer revealed its physiology and ecological role.</title>
        <authorList>
            <person name="Kadnikov V.V."/>
            <person name="Mardanov A.V."/>
            <person name="Beletsky A.V."/>
            <person name="Karnachuk O.V."/>
            <person name="Ravin N.V."/>
        </authorList>
    </citation>
    <scope>NUCLEOTIDE SEQUENCE [LARGE SCALE GENOMIC DNA]</scope>
    <source>
        <strain evidence="7">BY38</strain>
    </source>
</reference>
<dbReference type="InterPro" id="IPR033704">
    <property type="entry name" value="dUTPase_trimeric"/>
</dbReference>
<gene>
    <name evidence="7" type="ORF">OP8BY_1592</name>
</gene>
<feature type="domain" description="dUTPase-like" evidence="6">
    <location>
        <begin position="12"/>
        <end position="138"/>
    </location>
</feature>
<evidence type="ECO:0000313" key="8">
    <source>
        <dbReference type="Proteomes" id="UP000257323"/>
    </source>
</evidence>
<keyword evidence="4" id="KW-0546">Nucleotide metabolism</keyword>
<name>A0A3E2BNX2_9BACT</name>
<evidence type="ECO:0000256" key="2">
    <source>
        <dbReference type="ARBA" id="ARBA00012379"/>
    </source>
</evidence>
<organism evidence="7 8">
    <name type="scientific">Candidatus Saccharicenans subterraneus</name>
    <dbReference type="NCBI Taxonomy" id="2508984"/>
    <lineage>
        <taxon>Bacteria</taxon>
        <taxon>Candidatus Aminicenantota</taxon>
        <taxon>Candidatus Aminicenantia</taxon>
        <taxon>Candidatus Aminicenantales</taxon>
        <taxon>Candidatus Saccharicenantaceae</taxon>
        <taxon>Candidatus Saccharicenans</taxon>
    </lineage>
</organism>
<evidence type="ECO:0000256" key="3">
    <source>
        <dbReference type="ARBA" id="ARBA00022801"/>
    </source>
</evidence>
<dbReference type="Proteomes" id="UP000257323">
    <property type="component" value="Unassembled WGS sequence"/>
</dbReference>
<comment type="catalytic activity">
    <reaction evidence="5">
        <text>dUTP + H2O = dUMP + diphosphate + H(+)</text>
        <dbReference type="Rhea" id="RHEA:10248"/>
        <dbReference type="ChEBI" id="CHEBI:15377"/>
        <dbReference type="ChEBI" id="CHEBI:15378"/>
        <dbReference type="ChEBI" id="CHEBI:33019"/>
        <dbReference type="ChEBI" id="CHEBI:61555"/>
        <dbReference type="ChEBI" id="CHEBI:246422"/>
        <dbReference type="EC" id="3.6.1.23"/>
    </reaction>
</comment>
<dbReference type="GO" id="GO:0004170">
    <property type="term" value="F:dUTP diphosphatase activity"/>
    <property type="evidence" value="ECO:0007669"/>
    <property type="project" value="UniProtKB-EC"/>
</dbReference>
<evidence type="ECO:0000256" key="5">
    <source>
        <dbReference type="ARBA" id="ARBA00047686"/>
    </source>
</evidence>
<accession>A0A3E2BNX2</accession>
<dbReference type="InterPro" id="IPR008181">
    <property type="entry name" value="dUTPase"/>
</dbReference>
<evidence type="ECO:0000256" key="1">
    <source>
        <dbReference type="ARBA" id="ARBA00006581"/>
    </source>
</evidence>
<comment type="similarity">
    <text evidence="1">Belongs to the dUTPase family.</text>
</comment>
<dbReference type="GO" id="GO:0006226">
    <property type="term" value="P:dUMP biosynthetic process"/>
    <property type="evidence" value="ECO:0007669"/>
    <property type="project" value="InterPro"/>
</dbReference>
<dbReference type="EMBL" id="QUAH01000003">
    <property type="protein sequence ID" value="RFT16414.1"/>
    <property type="molecule type" value="Genomic_DNA"/>
</dbReference>
<dbReference type="Gene3D" id="2.70.40.10">
    <property type="match status" value="1"/>
</dbReference>
<dbReference type="InterPro" id="IPR036157">
    <property type="entry name" value="dUTPase-like_sf"/>
</dbReference>
<dbReference type="Pfam" id="PF00692">
    <property type="entry name" value="dUTPase"/>
    <property type="match status" value="1"/>
</dbReference>
<dbReference type="PANTHER" id="PTHR11241">
    <property type="entry name" value="DEOXYURIDINE 5'-TRIPHOSPHATE NUCLEOTIDOHYDROLASE"/>
    <property type="match status" value="1"/>
</dbReference>
<dbReference type="EC" id="3.6.1.23" evidence="2"/>
<dbReference type="GO" id="GO:0046081">
    <property type="term" value="P:dUTP catabolic process"/>
    <property type="evidence" value="ECO:0007669"/>
    <property type="project" value="InterPro"/>
</dbReference>
<dbReference type="GO" id="GO:0000287">
    <property type="term" value="F:magnesium ion binding"/>
    <property type="evidence" value="ECO:0007669"/>
    <property type="project" value="InterPro"/>
</dbReference>
<evidence type="ECO:0000259" key="6">
    <source>
        <dbReference type="Pfam" id="PF00692"/>
    </source>
</evidence>
<dbReference type="PANTHER" id="PTHR11241:SF0">
    <property type="entry name" value="DEOXYURIDINE 5'-TRIPHOSPHATE NUCLEOTIDOHYDROLASE"/>
    <property type="match status" value="1"/>
</dbReference>
<proteinExistence type="inferred from homology"/>
<dbReference type="InterPro" id="IPR029054">
    <property type="entry name" value="dUTPase-like"/>
</dbReference>
<dbReference type="NCBIfam" id="NF001862">
    <property type="entry name" value="PRK00601.1"/>
    <property type="match status" value="1"/>
</dbReference>
<keyword evidence="3 7" id="KW-0378">Hydrolase</keyword>